<evidence type="ECO:0000313" key="3">
    <source>
        <dbReference type="Proteomes" id="UP000308549"/>
    </source>
</evidence>
<feature type="region of interest" description="Disordered" evidence="1">
    <location>
        <begin position="1"/>
        <end position="24"/>
    </location>
</feature>
<evidence type="ECO:0000313" key="2">
    <source>
        <dbReference type="EMBL" id="TKA27762.1"/>
    </source>
</evidence>
<comment type="caution">
    <text evidence="2">The sequence shown here is derived from an EMBL/GenBank/DDBJ whole genome shotgun (WGS) entry which is preliminary data.</text>
</comment>
<dbReference type="EMBL" id="NAJL01000021">
    <property type="protein sequence ID" value="TKA27762.1"/>
    <property type="molecule type" value="Genomic_DNA"/>
</dbReference>
<accession>A0A4U0U033</accession>
<sequence length="489" mass="52914">MGRPPGAPRHDGRQQDGRGYYPHHLNNDWELREYAARYGARLEEVDSEDEGFLLHGNGYTRDRRGAGDELHFTGYDLGQDRQRRRQVYDYQDDFDSEEDYRRRARITPRVDPREQVLVDRALERMTKARQKGKTSISLSVEEMEALERRRGGQPPEPTALPAHPALASPPATPARTPKGKVSSRSNSSTSLASQKPRKRSTSLFGGQSSPSPAKSNSKAKVARKPSAEQQRPPLPYPEGGSPTGPPGIMVPGPDGKLVFAPLVNYSPNYPRAPGPTSSPNSPSSPKASSRSRRRRDSTTAEQRQWGESYPPPTVAAAYQPRYYYSPPHLSNDPSRPDSSSSTRSVPAHAAGGGEDRRLDWAALPAQPQRSASSTLPHAHARPPSSHDRRNVSLGASAHAGGTNPPPSLLRRVVPTASSPLAGRRRSSESESESESGSESESASGASEDLGVRVGGVGRNVGSAGGRPAGQVQERGLGLGQILGRRKGRR</sequence>
<feature type="compositionally biased region" description="Gly residues" evidence="1">
    <location>
        <begin position="452"/>
        <end position="467"/>
    </location>
</feature>
<keyword evidence="3" id="KW-1185">Reference proteome</keyword>
<reference evidence="2 3" key="1">
    <citation type="submission" date="2017-03" db="EMBL/GenBank/DDBJ databases">
        <title>Genomes of endolithic fungi from Antarctica.</title>
        <authorList>
            <person name="Coleine C."/>
            <person name="Masonjones S."/>
            <person name="Stajich J.E."/>
        </authorList>
    </citation>
    <scope>NUCLEOTIDE SEQUENCE [LARGE SCALE GENOMIC DNA]</scope>
    <source>
        <strain evidence="2 3">CCFEE 6315</strain>
    </source>
</reference>
<feature type="compositionally biased region" description="Low complexity" evidence="1">
    <location>
        <begin position="208"/>
        <end position="219"/>
    </location>
</feature>
<name>A0A4U0U033_9PEZI</name>
<dbReference type="OrthoDB" id="63113at2759"/>
<feature type="region of interest" description="Disordered" evidence="1">
    <location>
        <begin position="125"/>
        <end position="489"/>
    </location>
</feature>
<proteinExistence type="predicted"/>
<organism evidence="2 3">
    <name type="scientific">Salinomyces thailandicus</name>
    <dbReference type="NCBI Taxonomy" id="706561"/>
    <lineage>
        <taxon>Eukaryota</taxon>
        <taxon>Fungi</taxon>
        <taxon>Dikarya</taxon>
        <taxon>Ascomycota</taxon>
        <taxon>Pezizomycotina</taxon>
        <taxon>Dothideomycetes</taxon>
        <taxon>Dothideomycetidae</taxon>
        <taxon>Mycosphaerellales</taxon>
        <taxon>Teratosphaeriaceae</taxon>
        <taxon>Salinomyces</taxon>
    </lineage>
</organism>
<dbReference type="Proteomes" id="UP000308549">
    <property type="component" value="Unassembled WGS sequence"/>
</dbReference>
<gene>
    <name evidence="2" type="ORF">B0A50_04863</name>
</gene>
<evidence type="ECO:0000256" key="1">
    <source>
        <dbReference type="SAM" id="MobiDB-lite"/>
    </source>
</evidence>
<feature type="compositionally biased region" description="Low complexity" evidence="1">
    <location>
        <begin position="438"/>
        <end position="447"/>
    </location>
</feature>
<dbReference type="AlphaFoldDB" id="A0A4U0U033"/>
<feature type="compositionally biased region" description="Low complexity" evidence="1">
    <location>
        <begin position="159"/>
        <end position="193"/>
    </location>
</feature>
<protein>
    <submittedName>
        <fullName evidence="2">Uncharacterized protein</fullName>
    </submittedName>
</protein>
<feature type="compositionally biased region" description="Low complexity" evidence="1">
    <location>
        <begin position="330"/>
        <end position="344"/>
    </location>
</feature>
<feature type="compositionally biased region" description="Low complexity" evidence="1">
    <location>
        <begin position="274"/>
        <end position="288"/>
    </location>
</feature>